<reference evidence="1 2" key="1">
    <citation type="submission" date="2022-04" db="EMBL/GenBank/DDBJ databases">
        <title>Halobacillus sp. isolated from saltern.</title>
        <authorList>
            <person name="Won M."/>
            <person name="Lee C.-M."/>
            <person name="Woen H.-Y."/>
            <person name="Kwon S.-W."/>
        </authorList>
    </citation>
    <scope>NUCLEOTIDE SEQUENCE [LARGE SCALE GENOMIC DNA]</scope>
    <source>
        <strain evidence="1 2">SSTM10-2</strain>
    </source>
</reference>
<dbReference type="Proteomes" id="UP000831880">
    <property type="component" value="Chromosome"/>
</dbReference>
<gene>
    <name evidence="1" type="ORF">MUO14_19495</name>
</gene>
<evidence type="ECO:0000313" key="1">
    <source>
        <dbReference type="EMBL" id="UOQ92606.1"/>
    </source>
</evidence>
<dbReference type="EMBL" id="CP095074">
    <property type="protein sequence ID" value="UOQ92606.1"/>
    <property type="molecule type" value="Genomic_DNA"/>
</dbReference>
<keyword evidence="2" id="KW-1185">Reference proteome</keyword>
<sequence length="105" mass="11761">MEKEQMFLFVERMCDMIGCLIVKVAQQKATEIAGDVAEHFGANLLSQDSSDTGLITIAQITNKLDIWQTAFKYECLGFVTAYGFAEIENEAIFVANENMVERLAK</sequence>
<protein>
    <submittedName>
        <fullName evidence="1">Uncharacterized protein</fullName>
    </submittedName>
</protein>
<proteinExistence type="predicted"/>
<name>A0ABY4GWR1_9BACI</name>
<evidence type="ECO:0000313" key="2">
    <source>
        <dbReference type="Proteomes" id="UP000831880"/>
    </source>
</evidence>
<dbReference type="RefSeq" id="WP_244752214.1">
    <property type="nucleotide sequence ID" value="NZ_CP095074.1"/>
</dbReference>
<organism evidence="1 2">
    <name type="scientific">Halobacillus shinanisalinarum</name>
    <dbReference type="NCBI Taxonomy" id="2932258"/>
    <lineage>
        <taxon>Bacteria</taxon>
        <taxon>Bacillati</taxon>
        <taxon>Bacillota</taxon>
        <taxon>Bacilli</taxon>
        <taxon>Bacillales</taxon>
        <taxon>Bacillaceae</taxon>
        <taxon>Halobacillus</taxon>
    </lineage>
</organism>
<accession>A0ABY4GWR1</accession>